<dbReference type="AlphaFoldDB" id="A0A1Q8V808"/>
<name>A0A1Q8V808_9ACTO</name>
<dbReference type="Proteomes" id="UP000186857">
    <property type="component" value="Unassembled WGS sequence"/>
</dbReference>
<dbReference type="RefSeq" id="WP_075376951.1">
    <property type="nucleotide sequence ID" value="NZ_MSKJ01000017.1"/>
</dbReference>
<dbReference type="InterPro" id="IPR013321">
    <property type="entry name" value="Arc_rbn_hlx_hlx"/>
</dbReference>
<organism evidence="1 2">
    <name type="scientific">Actinomyces oris</name>
    <dbReference type="NCBI Taxonomy" id="544580"/>
    <lineage>
        <taxon>Bacteria</taxon>
        <taxon>Bacillati</taxon>
        <taxon>Actinomycetota</taxon>
        <taxon>Actinomycetes</taxon>
        <taxon>Actinomycetales</taxon>
        <taxon>Actinomycetaceae</taxon>
        <taxon>Actinomyces</taxon>
    </lineage>
</organism>
<proteinExistence type="predicted"/>
<sequence length="93" mass="10487">MSTAMENLNVKIDAEDKRLFVELARQMGTTPSNAVRMFVRAFNDFKGFPFDTSRPYGMTAEVRRAYEEADAAIAAGTAKRYRTVADLRNDLCL</sequence>
<dbReference type="Pfam" id="PF04221">
    <property type="entry name" value="RelB"/>
    <property type="match status" value="1"/>
</dbReference>
<accession>A0A1Q8V808</accession>
<gene>
    <name evidence="1" type="ORF">BKH29_07830</name>
</gene>
<dbReference type="OrthoDB" id="3182407at2"/>
<dbReference type="EMBL" id="MSKJ01000017">
    <property type="protein sequence ID" value="OLO44179.1"/>
    <property type="molecule type" value="Genomic_DNA"/>
</dbReference>
<reference evidence="1 2" key="1">
    <citation type="submission" date="2016-12" db="EMBL/GenBank/DDBJ databases">
        <title>Genomic Comparison of strains in the 'Actinomyces naeslundii' Group.</title>
        <authorList>
            <person name="Mughal S.R."/>
            <person name="Do T."/>
            <person name="Gilbert S.C."/>
            <person name="Witherden E.A."/>
            <person name="Didelot X."/>
            <person name="Beighton D."/>
        </authorList>
    </citation>
    <scope>NUCLEOTIDE SEQUENCE [LARGE SCALE GENOMIC DNA]</scope>
    <source>
        <strain evidence="1 2">CCUG 33920</strain>
    </source>
</reference>
<dbReference type="GO" id="GO:0006355">
    <property type="term" value="P:regulation of DNA-templated transcription"/>
    <property type="evidence" value="ECO:0007669"/>
    <property type="project" value="InterPro"/>
</dbReference>
<dbReference type="NCBIfam" id="TIGR02384">
    <property type="entry name" value="RelB_DinJ"/>
    <property type="match status" value="1"/>
</dbReference>
<evidence type="ECO:0000313" key="2">
    <source>
        <dbReference type="Proteomes" id="UP000186857"/>
    </source>
</evidence>
<evidence type="ECO:0000313" key="1">
    <source>
        <dbReference type="EMBL" id="OLO44179.1"/>
    </source>
</evidence>
<dbReference type="Gene3D" id="1.10.1220.10">
    <property type="entry name" value="Met repressor-like"/>
    <property type="match status" value="1"/>
</dbReference>
<protein>
    <submittedName>
        <fullName evidence="1">Toxin-antitoxin system protein</fullName>
    </submittedName>
</protein>
<comment type="caution">
    <text evidence="1">The sequence shown here is derived from an EMBL/GenBank/DDBJ whole genome shotgun (WGS) entry which is preliminary data.</text>
</comment>
<dbReference type="InterPro" id="IPR007337">
    <property type="entry name" value="RelB/DinJ"/>
</dbReference>